<dbReference type="EMBL" id="JANRHA010000001">
    <property type="protein sequence ID" value="MDG3013569.1"/>
    <property type="molecule type" value="Genomic_DNA"/>
</dbReference>
<dbReference type="AlphaFoldDB" id="A0A9X4LWP4"/>
<keyword evidence="2" id="KW-0812">Transmembrane</keyword>
<evidence type="ECO:0000256" key="2">
    <source>
        <dbReference type="SAM" id="Phobius"/>
    </source>
</evidence>
<keyword evidence="2" id="KW-1133">Transmembrane helix</keyword>
<sequence length="116" mass="12663">MNAFTAARFGSPRGNSTHSYSPRPIPRPARRTVVHTGPRIVHNHVTVVHNHYYGGSIWHPYYTPGGGYFHSYWWPMVWMHSSTGGYSAGGCVGFAALALVVLAALIGTVALIGSRR</sequence>
<protein>
    <submittedName>
        <fullName evidence="3">Uncharacterized protein</fullName>
    </submittedName>
</protein>
<comment type="caution">
    <text evidence="3">The sequence shown here is derived from an EMBL/GenBank/DDBJ whole genome shotgun (WGS) entry which is preliminary data.</text>
</comment>
<feature type="region of interest" description="Disordered" evidence="1">
    <location>
        <begin position="1"/>
        <end position="27"/>
    </location>
</feature>
<dbReference type="Proteomes" id="UP001152755">
    <property type="component" value="Unassembled WGS sequence"/>
</dbReference>
<organism evidence="3 4">
    <name type="scientific">Speluncibacter jeojiensis</name>
    <dbReference type="NCBI Taxonomy" id="2710754"/>
    <lineage>
        <taxon>Bacteria</taxon>
        <taxon>Bacillati</taxon>
        <taxon>Actinomycetota</taxon>
        <taxon>Actinomycetes</taxon>
        <taxon>Mycobacteriales</taxon>
        <taxon>Speluncibacteraceae</taxon>
        <taxon>Speluncibacter</taxon>
    </lineage>
</organism>
<reference evidence="3" key="1">
    <citation type="submission" date="2022-08" db="EMBL/GenBank/DDBJ databases">
        <title>Genome analysis of Corynebacteriales strain.</title>
        <authorList>
            <person name="Lee S.D."/>
        </authorList>
    </citation>
    <scope>NUCLEOTIDE SEQUENCE</scope>
    <source>
        <strain evidence="3">D3-21</strain>
    </source>
</reference>
<evidence type="ECO:0000313" key="3">
    <source>
        <dbReference type="EMBL" id="MDG3013569.1"/>
    </source>
</evidence>
<evidence type="ECO:0000313" key="4">
    <source>
        <dbReference type="Proteomes" id="UP001152755"/>
    </source>
</evidence>
<proteinExistence type="predicted"/>
<keyword evidence="4" id="KW-1185">Reference proteome</keyword>
<name>A0A9X4LWP4_9ACTN</name>
<gene>
    <name evidence="3" type="ORF">NVS88_03235</name>
</gene>
<keyword evidence="2" id="KW-0472">Membrane</keyword>
<dbReference type="RefSeq" id="WP_332519153.1">
    <property type="nucleotide sequence ID" value="NZ_JANRHA010000001.1"/>
</dbReference>
<feature type="transmembrane region" description="Helical" evidence="2">
    <location>
        <begin position="86"/>
        <end position="112"/>
    </location>
</feature>
<evidence type="ECO:0000256" key="1">
    <source>
        <dbReference type="SAM" id="MobiDB-lite"/>
    </source>
</evidence>
<accession>A0A9X4LWP4</accession>